<feature type="domain" description="RGS" evidence="1">
    <location>
        <begin position="115"/>
        <end position="151"/>
    </location>
</feature>
<keyword evidence="3" id="KW-1185">Reference proteome</keyword>
<dbReference type="PROSITE" id="PS51257">
    <property type="entry name" value="PROKAR_LIPOPROTEIN"/>
    <property type="match status" value="1"/>
</dbReference>
<name>A0A2V3YC00_9FIRM</name>
<dbReference type="AlphaFoldDB" id="A0A2V3YC00"/>
<evidence type="ECO:0000259" key="1">
    <source>
        <dbReference type="PROSITE" id="PS50132"/>
    </source>
</evidence>
<dbReference type="EMBL" id="QJKD01000002">
    <property type="protein sequence ID" value="PXX56163.1"/>
    <property type="molecule type" value="Genomic_DNA"/>
</dbReference>
<dbReference type="GeneID" id="86060425"/>
<sequence length="163" mass="18655">MRKTVLLWIVAALTVGITACGSAEKAEAETESESEVKSYCAYVISLGTDTIEVDIAEYITDEDTERMRELDLTEGDMPDGYYIYNPDETTETLHLTTETNYTFIDWGRDFVDADLYEDLLISTTSRELFRSYLKTYRNSRPGMPFFLEVEDGTVKSILEKPFM</sequence>
<dbReference type="PROSITE" id="PS50132">
    <property type="entry name" value="RGS"/>
    <property type="match status" value="1"/>
</dbReference>
<organism evidence="2 3">
    <name type="scientific">Hungatella effluvii</name>
    <dbReference type="NCBI Taxonomy" id="1096246"/>
    <lineage>
        <taxon>Bacteria</taxon>
        <taxon>Bacillati</taxon>
        <taxon>Bacillota</taxon>
        <taxon>Clostridia</taxon>
        <taxon>Lachnospirales</taxon>
        <taxon>Lachnospiraceae</taxon>
        <taxon>Hungatella</taxon>
    </lineage>
</organism>
<accession>A0A2V3YC00</accession>
<protein>
    <recommendedName>
        <fullName evidence="1">RGS domain-containing protein</fullName>
    </recommendedName>
</protein>
<evidence type="ECO:0000313" key="2">
    <source>
        <dbReference type="EMBL" id="PXX56163.1"/>
    </source>
</evidence>
<reference evidence="2 3" key="1">
    <citation type="submission" date="2018-05" db="EMBL/GenBank/DDBJ databases">
        <title>Genomic Encyclopedia of Type Strains, Phase IV (KMG-IV): sequencing the most valuable type-strain genomes for metagenomic binning, comparative biology and taxonomic classification.</title>
        <authorList>
            <person name="Goeker M."/>
        </authorList>
    </citation>
    <scope>NUCLEOTIDE SEQUENCE [LARGE SCALE GENOMIC DNA]</scope>
    <source>
        <strain evidence="2 3">DSM 24995</strain>
    </source>
</reference>
<dbReference type="InterPro" id="IPR016137">
    <property type="entry name" value="RGS"/>
</dbReference>
<dbReference type="Proteomes" id="UP000248057">
    <property type="component" value="Unassembled WGS sequence"/>
</dbReference>
<gene>
    <name evidence="2" type="ORF">DFR60_102438</name>
</gene>
<dbReference type="RefSeq" id="WP_110321970.1">
    <property type="nucleotide sequence ID" value="NZ_QJKD01000002.1"/>
</dbReference>
<evidence type="ECO:0000313" key="3">
    <source>
        <dbReference type="Proteomes" id="UP000248057"/>
    </source>
</evidence>
<proteinExistence type="predicted"/>
<comment type="caution">
    <text evidence="2">The sequence shown here is derived from an EMBL/GenBank/DDBJ whole genome shotgun (WGS) entry which is preliminary data.</text>
</comment>